<dbReference type="HOGENOM" id="CLU_2606087_0_0_1"/>
<accession>W9HIZ4</accession>
<dbReference type="PANTHER" id="PTHR42683">
    <property type="entry name" value="ALDEHYDE REDUCTASE"/>
    <property type="match status" value="1"/>
</dbReference>
<feature type="domain" description="Alcohol dehydrogenase-like C-terminal" evidence="4">
    <location>
        <begin position="6"/>
        <end position="78"/>
    </location>
</feature>
<reference evidence="5 6" key="1">
    <citation type="submission" date="2011-06" db="EMBL/GenBank/DDBJ databases">
        <title>The Genome Sequence of Fusarium oxysporum FOSC 3-a.</title>
        <authorList>
            <consortium name="The Broad Institute Genome Sequencing Platform"/>
            <person name="Ma L.-J."/>
            <person name="Gale L.R."/>
            <person name="Schwartz D.C."/>
            <person name="Zhou S."/>
            <person name="Corby-Kistler H."/>
            <person name="Young S.K."/>
            <person name="Zeng Q."/>
            <person name="Gargeya S."/>
            <person name="Fitzgerald M."/>
            <person name="Haas B."/>
            <person name="Abouelleil A."/>
            <person name="Alvarado L."/>
            <person name="Arachchi H.M."/>
            <person name="Berlin A."/>
            <person name="Brown A."/>
            <person name="Chapman S.B."/>
            <person name="Chen Z."/>
            <person name="Dunbar C."/>
            <person name="Freedman E."/>
            <person name="Gearin G."/>
            <person name="Gellesch M."/>
            <person name="Goldberg J."/>
            <person name="Griggs A."/>
            <person name="Gujja S."/>
            <person name="Heiman D."/>
            <person name="Howarth C."/>
            <person name="Larson L."/>
            <person name="Lui A."/>
            <person name="MacDonald P.J.P."/>
            <person name="Mehta T."/>
            <person name="Montmayeur A."/>
            <person name="Murphy C."/>
            <person name="Neiman D."/>
            <person name="Pearson M."/>
            <person name="Priest M."/>
            <person name="Roberts A."/>
            <person name="Saif S."/>
            <person name="Shea T."/>
            <person name="Shenoy N."/>
            <person name="Sisk P."/>
            <person name="Stolte C."/>
            <person name="Sykes S."/>
            <person name="Wortman J."/>
            <person name="Nusbaum C."/>
            <person name="Birren B."/>
        </authorList>
    </citation>
    <scope>NUCLEOTIDE SEQUENCE [LARGE SCALE GENOMIC DNA]</scope>
    <source>
        <strain evidence="6">FOSC 3-a</strain>
    </source>
</reference>
<dbReference type="GO" id="GO:0016616">
    <property type="term" value="F:oxidoreductase activity, acting on the CH-OH group of donors, NAD or NADP as acceptor"/>
    <property type="evidence" value="ECO:0007669"/>
    <property type="project" value="InterPro"/>
</dbReference>
<dbReference type="GO" id="GO:0046872">
    <property type="term" value="F:metal ion binding"/>
    <property type="evidence" value="ECO:0007669"/>
    <property type="project" value="UniProtKB-KW"/>
</dbReference>
<evidence type="ECO:0000256" key="1">
    <source>
        <dbReference type="ARBA" id="ARBA00022723"/>
    </source>
</evidence>
<name>W9HIZ4_FUSOX</name>
<protein>
    <recommendedName>
        <fullName evidence="4">Alcohol dehydrogenase-like C-terminal domain-containing protein</fullName>
    </recommendedName>
</protein>
<dbReference type="InterPro" id="IPR036291">
    <property type="entry name" value="NAD(P)-bd_dom_sf"/>
</dbReference>
<evidence type="ECO:0000313" key="6">
    <source>
        <dbReference type="Proteomes" id="UP000030753"/>
    </source>
</evidence>
<evidence type="ECO:0000313" key="5">
    <source>
        <dbReference type="EMBL" id="EWY80935.1"/>
    </source>
</evidence>
<dbReference type="Pfam" id="PF00107">
    <property type="entry name" value="ADH_zinc_N"/>
    <property type="match status" value="1"/>
</dbReference>
<organism evidence="5 6">
    <name type="scientific">Fusarium oxysporum NRRL 32931</name>
    <dbReference type="NCBI Taxonomy" id="660029"/>
    <lineage>
        <taxon>Eukaryota</taxon>
        <taxon>Fungi</taxon>
        <taxon>Dikarya</taxon>
        <taxon>Ascomycota</taxon>
        <taxon>Pezizomycotina</taxon>
        <taxon>Sordariomycetes</taxon>
        <taxon>Hypocreomycetidae</taxon>
        <taxon>Hypocreales</taxon>
        <taxon>Nectriaceae</taxon>
        <taxon>Fusarium</taxon>
        <taxon>Fusarium oxysporum species complex</taxon>
    </lineage>
</organism>
<dbReference type="InterPro" id="IPR013149">
    <property type="entry name" value="ADH-like_C"/>
</dbReference>
<sequence>MSKHAQSLDMIINTTSSAKVPLAEYIGLSKRDGIFVQLGAPDEALSINAFALIRSRVHLTGSYIGSPKEIREMFELAAA</sequence>
<dbReference type="Proteomes" id="UP000030753">
    <property type="component" value="Unassembled WGS sequence"/>
</dbReference>
<dbReference type="EMBL" id="JH717849">
    <property type="protein sequence ID" value="EWY80935.1"/>
    <property type="molecule type" value="Genomic_DNA"/>
</dbReference>
<dbReference type="AlphaFoldDB" id="W9HIZ4"/>
<evidence type="ECO:0000259" key="4">
    <source>
        <dbReference type="Pfam" id="PF00107"/>
    </source>
</evidence>
<evidence type="ECO:0000256" key="2">
    <source>
        <dbReference type="ARBA" id="ARBA00022833"/>
    </source>
</evidence>
<evidence type="ECO:0000256" key="3">
    <source>
        <dbReference type="ARBA" id="ARBA00023002"/>
    </source>
</evidence>
<keyword evidence="1" id="KW-0479">Metal-binding</keyword>
<proteinExistence type="predicted"/>
<dbReference type="SUPFAM" id="SSF51735">
    <property type="entry name" value="NAD(P)-binding Rossmann-fold domains"/>
    <property type="match status" value="1"/>
</dbReference>
<dbReference type="OrthoDB" id="1879366at2759"/>
<keyword evidence="2" id="KW-0862">Zinc</keyword>
<dbReference type="Gene3D" id="3.40.50.720">
    <property type="entry name" value="NAD(P)-binding Rossmann-like Domain"/>
    <property type="match status" value="1"/>
</dbReference>
<keyword evidence="3" id="KW-0560">Oxidoreductase</keyword>
<gene>
    <name evidence="5" type="ORF">FOYG_15228</name>
</gene>
<dbReference type="InterPro" id="IPR047109">
    <property type="entry name" value="CAD-like"/>
</dbReference>